<gene>
    <name evidence="6" type="ORF">Z968_08795</name>
</gene>
<evidence type="ECO:0000313" key="6">
    <source>
        <dbReference type="EMBL" id="KGM95547.1"/>
    </source>
</evidence>
<dbReference type="EMBL" id="JENJ01000037">
    <property type="protein sequence ID" value="KGM95547.1"/>
    <property type="molecule type" value="Genomic_DNA"/>
</dbReference>
<evidence type="ECO:0000256" key="2">
    <source>
        <dbReference type="ARBA" id="ARBA00022630"/>
    </source>
</evidence>
<reference evidence="6 7" key="1">
    <citation type="submission" date="2014-01" db="EMBL/GenBank/DDBJ databases">
        <title>Plasmidome dynamics in the species complex Clostridium novyi sensu lato converts strains of independent lineages into distinctly different pathogens.</title>
        <authorList>
            <person name="Skarin H."/>
            <person name="Segerman B."/>
        </authorList>
    </citation>
    <scope>NUCLEOTIDE SEQUENCE [LARGE SCALE GENOMIC DNA]</scope>
    <source>
        <strain evidence="6 7">4552</strain>
    </source>
</reference>
<keyword evidence="3" id="KW-0274">FAD</keyword>
<dbReference type="PANTHER" id="PTHR42887:SF2">
    <property type="entry name" value="OS12G0638800 PROTEIN"/>
    <property type="match status" value="1"/>
</dbReference>
<dbReference type="Proteomes" id="UP000030012">
    <property type="component" value="Unassembled WGS sequence"/>
</dbReference>
<dbReference type="InterPro" id="IPR057661">
    <property type="entry name" value="RsdA/BaiN/AoA(So)_Rossmann"/>
</dbReference>
<dbReference type="Pfam" id="PF22780">
    <property type="entry name" value="HI0933_like_1st"/>
    <property type="match status" value="1"/>
</dbReference>
<dbReference type="SUPFAM" id="SSF51905">
    <property type="entry name" value="FAD/NAD(P)-binding domain"/>
    <property type="match status" value="1"/>
</dbReference>
<dbReference type="InterPro" id="IPR023166">
    <property type="entry name" value="BaiN-like_dom_sf"/>
</dbReference>
<keyword evidence="2" id="KW-0285">Flavoprotein</keyword>
<evidence type="ECO:0000259" key="4">
    <source>
        <dbReference type="Pfam" id="PF03486"/>
    </source>
</evidence>
<dbReference type="OrthoDB" id="9773233at2"/>
<dbReference type="NCBIfam" id="TIGR00275">
    <property type="entry name" value="aminoacetone oxidase family FAD-binding enzyme"/>
    <property type="match status" value="1"/>
</dbReference>
<dbReference type="InterPro" id="IPR004792">
    <property type="entry name" value="BaiN-like"/>
</dbReference>
<evidence type="ECO:0000256" key="3">
    <source>
        <dbReference type="ARBA" id="ARBA00022827"/>
    </source>
</evidence>
<evidence type="ECO:0000259" key="5">
    <source>
        <dbReference type="Pfam" id="PF22780"/>
    </source>
</evidence>
<name>A0A0A0I409_CLONO</name>
<dbReference type="AlphaFoldDB" id="A0A0A0I409"/>
<dbReference type="InterPro" id="IPR036188">
    <property type="entry name" value="FAD/NAD-bd_sf"/>
</dbReference>
<dbReference type="Gene3D" id="1.10.8.260">
    <property type="entry name" value="HI0933 insert domain-like"/>
    <property type="match status" value="1"/>
</dbReference>
<evidence type="ECO:0000313" key="7">
    <source>
        <dbReference type="Proteomes" id="UP000030012"/>
    </source>
</evidence>
<dbReference type="Gene3D" id="3.50.50.60">
    <property type="entry name" value="FAD/NAD(P)-binding domain"/>
    <property type="match status" value="1"/>
</dbReference>
<feature type="domain" description="RsdA/BaiN/AoA(So)-like insert" evidence="5">
    <location>
        <begin position="192"/>
        <end position="351"/>
    </location>
</feature>
<dbReference type="Pfam" id="PF03486">
    <property type="entry name" value="HI0933_like"/>
    <property type="match status" value="1"/>
</dbReference>
<dbReference type="InterPro" id="IPR055178">
    <property type="entry name" value="RsdA/BaiN/AoA(So)-like_dom"/>
</dbReference>
<dbReference type="RefSeq" id="WP_011722167.1">
    <property type="nucleotide sequence ID" value="NZ_JENJ01000037.1"/>
</dbReference>
<protein>
    <submittedName>
        <fullName evidence="6">FAD-dependent oxidoreductase</fullName>
    </submittedName>
</protein>
<organism evidence="6 7">
    <name type="scientific">Clostridium novyi A str. 4552</name>
    <dbReference type="NCBI Taxonomy" id="1444289"/>
    <lineage>
        <taxon>Bacteria</taxon>
        <taxon>Bacillati</taxon>
        <taxon>Bacillota</taxon>
        <taxon>Clostridia</taxon>
        <taxon>Eubacteriales</taxon>
        <taxon>Clostridiaceae</taxon>
        <taxon>Clostridium</taxon>
    </lineage>
</organism>
<dbReference type="Gene3D" id="2.40.30.10">
    <property type="entry name" value="Translation factors"/>
    <property type="match status" value="1"/>
</dbReference>
<dbReference type="PANTHER" id="PTHR42887">
    <property type="entry name" value="OS12G0638800 PROTEIN"/>
    <property type="match status" value="1"/>
</dbReference>
<accession>A0A0A0I409</accession>
<sequence>MKKVIVIGGGPAGMMAAIESAKNPNNEVTLLEKNDKLGKKLFITGKGRCNVTNNKDISEFFDNIPTNSTFLYSSLYSYTNLDTINFFESLGVPLKVERGDRVFPKSDKSSDIIKAFEKELSNKNVHIMLNSTIKDIVTENNTISKVILKNGKEIKGDHFILATGGLSYPQTGSTGEGLSFSEKLGHKIVEPKPSLIPIELKEEWIKELQGLSLKNVTLSIKNKNKTLYEDFGEMLFTHFGISGPIVLSGSHVVNSNSNLKAVINLKPALTEEELDKRIQKDFSKYLNKDFKNALNDLLPQRLISIIIKLSNISEDKKVNSITKEERKRLVHLIQNFELSIKGLRPIKEAIVTSGGVSVKDIDPSTMKSKIINNLSFAGEMIDVDAYTGGFNIQIALSTGFIAGISIDN</sequence>
<feature type="domain" description="RsdA/BaiN/AoA(So)-like Rossmann fold-like" evidence="4">
    <location>
        <begin position="3"/>
        <end position="403"/>
    </location>
</feature>
<comment type="caution">
    <text evidence="6">The sequence shown here is derived from an EMBL/GenBank/DDBJ whole genome shotgun (WGS) entry which is preliminary data.</text>
</comment>
<dbReference type="PRINTS" id="PR00411">
    <property type="entry name" value="PNDRDTASEI"/>
</dbReference>
<evidence type="ECO:0000256" key="1">
    <source>
        <dbReference type="ARBA" id="ARBA00001974"/>
    </source>
</evidence>
<dbReference type="SUPFAM" id="SSF160996">
    <property type="entry name" value="HI0933 insert domain-like"/>
    <property type="match status" value="1"/>
</dbReference>
<comment type="cofactor">
    <cofactor evidence="1">
        <name>FAD</name>
        <dbReference type="ChEBI" id="CHEBI:57692"/>
    </cofactor>
</comment>
<proteinExistence type="predicted"/>